<dbReference type="Proteomes" id="UP000694845">
    <property type="component" value="Unplaced"/>
</dbReference>
<dbReference type="GeneID" id="110975522"/>
<dbReference type="AlphaFoldDB" id="A0A8B7XSC8"/>
<dbReference type="KEGG" id="aplc:110975522"/>
<organism evidence="3 4">
    <name type="scientific">Acanthaster planci</name>
    <name type="common">Crown-of-thorns starfish</name>
    <dbReference type="NCBI Taxonomy" id="133434"/>
    <lineage>
        <taxon>Eukaryota</taxon>
        <taxon>Metazoa</taxon>
        <taxon>Echinodermata</taxon>
        <taxon>Eleutherozoa</taxon>
        <taxon>Asterozoa</taxon>
        <taxon>Asteroidea</taxon>
        <taxon>Valvatacea</taxon>
        <taxon>Valvatida</taxon>
        <taxon>Acanthasteridae</taxon>
        <taxon>Acanthaster</taxon>
    </lineage>
</organism>
<gene>
    <name evidence="4" type="primary">LOC110975522</name>
</gene>
<dbReference type="GO" id="GO:0000724">
    <property type="term" value="P:double-strand break repair via homologous recombination"/>
    <property type="evidence" value="ECO:0007669"/>
    <property type="project" value="TreeGrafter"/>
</dbReference>
<proteinExistence type="predicted"/>
<dbReference type="Pfam" id="PF15696">
    <property type="entry name" value="RAD51_interact"/>
    <property type="match status" value="1"/>
</dbReference>
<name>A0A8B7XSC8_ACAPL</name>
<feature type="compositionally biased region" description="Basic and acidic residues" evidence="1">
    <location>
        <begin position="72"/>
        <end position="88"/>
    </location>
</feature>
<evidence type="ECO:0000259" key="2">
    <source>
        <dbReference type="Pfam" id="PF15696"/>
    </source>
</evidence>
<evidence type="ECO:0000313" key="3">
    <source>
        <dbReference type="Proteomes" id="UP000694845"/>
    </source>
</evidence>
<dbReference type="InterPro" id="IPR052003">
    <property type="entry name" value="HR_DNA-Binding_Protein"/>
</dbReference>
<reference evidence="4" key="1">
    <citation type="submission" date="2025-08" db="UniProtKB">
        <authorList>
            <consortium name="RefSeq"/>
        </authorList>
    </citation>
    <scope>IDENTIFICATION</scope>
</reference>
<evidence type="ECO:0000256" key="1">
    <source>
        <dbReference type="SAM" id="MobiDB-lite"/>
    </source>
</evidence>
<dbReference type="PANTHER" id="PTHR15361:SF5">
    <property type="entry name" value="C3H1-TYPE DOMAIN-CONTAINING PROTEIN"/>
    <property type="match status" value="1"/>
</dbReference>
<dbReference type="OrthoDB" id="10072338at2759"/>
<feature type="compositionally biased region" description="Polar residues" evidence="1">
    <location>
        <begin position="333"/>
        <end position="345"/>
    </location>
</feature>
<protein>
    <submittedName>
        <fullName evidence="4">RAD51-associated protein 1-like isoform X1</fullName>
    </submittedName>
</protein>
<feature type="region of interest" description="Disordered" evidence="1">
    <location>
        <begin position="1"/>
        <end position="368"/>
    </location>
</feature>
<dbReference type="GO" id="GO:0036297">
    <property type="term" value="P:interstrand cross-link repair"/>
    <property type="evidence" value="ECO:0007669"/>
    <property type="project" value="TreeGrafter"/>
</dbReference>
<accession>A0A8B7XSC8</accession>
<dbReference type="PANTHER" id="PTHR15361">
    <property type="entry name" value="RAD51/NUKS-INTERACTING PROTEIN"/>
    <property type="match status" value="1"/>
</dbReference>
<feature type="domain" description="RAD51 interacting motif" evidence="2">
    <location>
        <begin position="358"/>
        <end position="393"/>
    </location>
</feature>
<dbReference type="GO" id="GO:0003690">
    <property type="term" value="F:double-stranded DNA binding"/>
    <property type="evidence" value="ECO:0007669"/>
    <property type="project" value="TreeGrafter"/>
</dbReference>
<dbReference type="OMA" id="WNPPAQV"/>
<sequence length="396" mass="43242">MSDGRRSSRAKKTVKYSGFDAEDDSDDDFARSTPPPSKRTKLEKKDKQSKTKAGVPKTTATTDDGNVTGRGPRKERVPLDEKIFDREMQLAMELSRQESQPSQDKQTKEQTTNKQTAGKTKNVEAQIHTGSTEKTTHGDCSSKNVPSEDKENICVRPAKPAASSPDPCDEIVLVETLDEDEVVSGRRKRQAAKAAVAKQREMMSEESDGRDEDEEDFKAESGDDSSSDEFDADDADSDYEEFASSKSKTTKTKGRSPRSSERGKKSDAVGRTKKTSGDKKSKPATKAAKRTDSTPKPSVLKPSTPVTPLAKHPQKTGHIRGFTPPATTRDKNSQPTNQRVLQSTAVVRKPGWSSPSNASESNPLGGVKLVSPSQPIRLGLSRNVRIKPLHPNAKVH</sequence>
<dbReference type="GO" id="GO:0003697">
    <property type="term" value="F:single-stranded DNA binding"/>
    <property type="evidence" value="ECO:0007669"/>
    <property type="project" value="TreeGrafter"/>
</dbReference>
<dbReference type="RefSeq" id="XP_022083763.1">
    <property type="nucleotide sequence ID" value="XM_022228071.1"/>
</dbReference>
<feature type="compositionally biased region" description="Basic and acidic residues" evidence="1">
    <location>
        <begin position="258"/>
        <end position="281"/>
    </location>
</feature>
<feature type="compositionally biased region" description="Polar residues" evidence="1">
    <location>
        <begin position="128"/>
        <end position="145"/>
    </location>
</feature>
<dbReference type="InterPro" id="IPR031419">
    <property type="entry name" value="RAD51_interact"/>
</dbReference>
<evidence type="ECO:0000313" key="4">
    <source>
        <dbReference type="RefSeq" id="XP_022083763.1"/>
    </source>
</evidence>
<keyword evidence="3" id="KW-1185">Reference proteome</keyword>
<feature type="compositionally biased region" description="Polar residues" evidence="1">
    <location>
        <begin position="353"/>
        <end position="362"/>
    </location>
</feature>
<feature type="compositionally biased region" description="Acidic residues" evidence="1">
    <location>
        <begin position="204"/>
        <end position="241"/>
    </location>
</feature>